<evidence type="ECO:0000256" key="1">
    <source>
        <dbReference type="ARBA" id="ARBA00038101"/>
    </source>
</evidence>
<accession>A0ABR2HKE9</accession>
<dbReference type="Pfam" id="PF08238">
    <property type="entry name" value="Sel1"/>
    <property type="match status" value="10"/>
</dbReference>
<dbReference type="PANTHER" id="PTHR11102">
    <property type="entry name" value="SEL-1-LIKE PROTEIN"/>
    <property type="match status" value="1"/>
</dbReference>
<dbReference type="Gene3D" id="1.10.510.10">
    <property type="entry name" value="Transferase(Phosphotransferase) domain 1"/>
    <property type="match status" value="1"/>
</dbReference>
<keyword evidence="5" id="KW-1185">Reference proteome</keyword>
<feature type="repeat" description="TPR" evidence="2">
    <location>
        <begin position="652"/>
        <end position="685"/>
    </location>
</feature>
<dbReference type="SUPFAM" id="SSF56112">
    <property type="entry name" value="Protein kinase-like (PK-like)"/>
    <property type="match status" value="1"/>
</dbReference>
<dbReference type="InterPro" id="IPR011009">
    <property type="entry name" value="Kinase-like_dom_sf"/>
</dbReference>
<dbReference type="InterPro" id="IPR011990">
    <property type="entry name" value="TPR-like_helical_dom_sf"/>
</dbReference>
<organism evidence="4 5">
    <name type="scientific">Tritrichomonas musculus</name>
    <dbReference type="NCBI Taxonomy" id="1915356"/>
    <lineage>
        <taxon>Eukaryota</taxon>
        <taxon>Metamonada</taxon>
        <taxon>Parabasalia</taxon>
        <taxon>Tritrichomonadida</taxon>
        <taxon>Tritrichomonadidae</taxon>
        <taxon>Tritrichomonas</taxon>
    </lineage>
</organism>
<dbReference type="InterPro" id="IPR001245">
    <property type="entry name" value="Ser-Thr/Tyr_kinase_cat_dom"/>
</dbReference>
<dbReference type="PROSITE" id="PS50011">
    <property type="entry name" value="PROTEIN_KINASE_DOM"/>
    <property type="match status" value="1"/>
</dbReference>
<comment type="caution">
    <text evidence="4">The sequence shown here is derived from an EMBL/GenBank/DDBJ whole genome shotgun (WGS) entry which is preliminary data.</text>
</comment>
<evidence type="ECO:0000313" key="5">
    <source>
        <dbReference type="Proteomes" id="UP001470230"/>
    </source>
</evidence>
<dbReference type="InterPro" id="IPR008266">
    <property type="entry name" value="Tyr_kinase_AS"/>
</dbReference>
<proteinExistence type="inferred from homology"/>
<dbReference type="SUPFAM" id="SSF81901">
    <property type="entry name" value="HCP-like"/>
    <property type="match status" value="4"/>
</dbReference>
<dbReference type="PROSITE" id="PS00109">
    <property type="entry name" value="PROTEIN_KINASE_TYR"/>
    <property type="match status" value="1"/>
</dbReference>
<name>A0ABR2HKE9_9EUKA</name>
<keyword evidence="2" id="KW-0802">TPR repeat</keyword>
<evidence type="ECO:0000256" key="2">
    <source>
        <dbReference type="PROSITE-ProRule" id="PRU00339"/>
    </source>
</evidence>
<dbReference type="PROSITE" id="PS50005">
    <property type="entry name" value="TPR"/>
    <property type="match status" value="2"/>
</dbReference>
<dbReference type="SMART" id="SM00028">
    <property type="entry name" value="TPR"/>
    <property type="match status" value="9"/>
</dbReference>
<dbReference type="Pfam" id="PF13432">
    <property type="entry name" value="TPR_16"/>
    <property type="match status" value="1"/>
</dbReference>
<dbReference type="InterPro" id="IPR006597">
    <property type="entry name" value="Sel1-like"/>
</dbReference>
<protein>
    <recommendedName>
        <fullName evidence="3">Protein kinase domain-containing protein</fullName>
    </recommendedName>
</protein>
<dbReference type="Pfam" id="PF13431">
    <property type="entry name" value="TPR_17"/>
    <property type="match status" value="1"/>
</dbReference>
<dbReference type="EMBL" id="JAPFFF010000027">
    <property type="protein sequence ID" value="KAK8848099.1"/>
    <property type="molecule type" value="Genomic_DNA"/>
</dbReference>
<dbReference type="PANTHER" id="PTHR11102:SF147">
    <property type="entry name" value="SEL1L ADAPTOR SUBUNIT OF ERAD E3 UBIQUITIN LIGASE"/>
    <property type="match status" value="1"/>
</dbReference>
<dbReference type="InterPro" id="IPR050767">
    <property type="entry name" value="Sel1_AlgK"/>
</dbReference>
<dbReference type="InterPro" id="IPR019734">
    <property type="entry name" value="TPR_rpt"/>
</dbReference>
<feature type="domain" description="Protein kinase" evidence="3">
    <location>
        <begin position="230"/>
        <end position="492"/>
    </location>
</feature>
<dbReference type="Gene3D" id="1.25.40.10">
    <property type="entry name" value="Tetratricopeptide repeat domain"/>
    <property type="match status" value="4"/>
</dbReference>
<evidence type="ECO:0000259" key="3">
    <source>
        <dbReference type="PROSITE" id="PS50011"/>
    </source>
</evidence>
<sequence length="1476" mass="175722">MEISEKYNEYQNQLDNQIKTMYSLFSFHFIDIKDNQYDDHDYESNLIDIIKQFKFTVLKTSNMNYSVKSLKCQDPFNNFFFFVICAEKHCFIIKNIEMSSITRIINQLYITKLNESFVILDSIPGIKATKDITVIKEEINSFINPFKRNLPKNEYIQNTIYPMTAYLIRRFYYPSHFFDDPSFFSYSNLDNEQIIDLSLFSTEQIQKRYEKEANIHNTENKIHYFYPHDFIKLRTVSSSNKSILYLVLHIKTFYLFVLKWYGTNSDNKDREISILENNLIHRSILKFYGFYLENKNAKTGILYEFMSNGSLDNYIKKQNENISHLFSYSSAFRIFDGIKYLNSKNIIHRDLRPKNILIDHNFLCYISDFDTAKILDQDQNTNMTFDIGSPYFSSPEQYLGLNTSFETDIYSFGQLVFFLFERTTMLKTTDIDVICECLDKNEINFTDNTPITIKNIILQCIKKDPKERLKINVLDDLLKQEVKIYDCIDEYFINMKQNYFKKDELFVFLYENLYMIFKNTEQSKFQSICDNYQYLMESIKEDNFSNFFYMLGLIYQTGDGTKKDYKKAHDYYQKSIEIDDKNSQSYLNLGILYFNGYGVNQDYLQALNYFEKSSDPNSYFYLGLMYFNEYGVTKNYRIAEDYFKKTANNGNSNGWLYLGQLYLNEKKIKESIESFESSAKMNNDYAQEILGDMYLKGENVTKDFQKAKEYYQKVKNQNNSDITFKLGYIYFKNEKNIKEGIKYYKRAAKQNNIRALNTLGDIYLDGDNVPQDFKKARKYIDLSAQLNDPNALCKRGYMAFQGKGEKRNVLKAIEYYNKAAEQGFYYGHFGLGYVYYKGNPKNIIKAEEELKKALELNPKDPESLNMLGYIYLNEYDEREKHANAKKLFEEAAKYDDRLAFGNLGDYYRKSKYESRDIRLAKLNYEKASKKGNSDSSLKLGKIYLKEKQYEEAEKYFKIAKEAKNPDSYYFFGKLFYFGNKNKMQAVVKQSFSKAIHYFTLASYLSHSNAKYYLGIINFKGLGIERNYKNAYFLFNDIIDTNLNALFYLGYMHENGFGVKRDISKAKFYYTKSIEKEKDNFTLSFNSGYKKIKVYNDFYYQSLISLALIDIIENDESYDLDITKKYIQKAGNSQHPFGVYVYGVFYQYYLNNKELAMHKFNQVPLKNFSLAYFNLANFCEKDSNEEINYYRQSLQYENNSLTYKNKEVVDDRIEISQLFINCYTYLKLIRHILANELYLNDQIKVNDYMIKIIFRLVFKLLCNTNGKYFEFLIKHQFNLKDFIFQFPLFGLETISQNNSKNEWKTINTLLNSNKITLKNIDDRNEDFYFPSHQKKKIESNNESDQNYCLFGENIIDRLEKICKDMNQQKNITFMSRNEGDNIIVKFIFENEKIQRILEFSKNVIENIFMHIYYHQKEILDLILEMDKVIYSKPYKILFCRMSPYIPKKQKEIPEINHLFYEGFMSNTDDTDRIINYD</sequence>
<dbReference type="Proteomes" id="UP001470230">
    <property type="component" value="Unassembled WGS sequence"/>
</dbReference>
<evidence type="ECO:0000313" key="4">
    <source>
        <dbReference type="EMBL" id="KAK8848099.1"/>
    </source>
</evidence>
<feature type="repeat" description="TPR" evidence="2">
    <location>
        <begin position="933"/>
        <end position="966"/>
    </location>
</feature>
<dbReference type="PRINTS" id="PR00109">
    <property type="entry name" value="TYRKINASE"/>
</dbReference>
<gene>
    <name evidence="4" type="ORF">M9Y10_019155</name>
</gene>
<reference evidence="4 5" key="1">
    <citation type="submission" date="2024-04" db="EMBL/GenBank/DDBJ databases">
        <title>Tritrichomonas musculus Genome.</title>
        <authorList>
            <person name="Alves-Ferreira E."/>
            <person name="Grigg M."/>
            <person name="Lorenzi H."/>
            <person name="Galac M."/>
        </authorList>
    </citation>
    <scope>NUCLEOTIDE SEQUENCE [LARGE SCALE GENOMIC DNA]</scope>
    <source>
        <strain evidence="4 5">EAF2021</strain>
    </source>
</reference>
<dbReference type="InterPro" id="IPR020635">
    <property type="entry name" value="Tyr_kinase_cat_dom"/>
</dbReference>
<comment type="similarity">
    <text evidence="1">Belongs to the sel-1 family.</text>
</comment>
<dbReference type="InterPro" id="IPR000719">
    <property type="entry name" value="Prot_kinase_dom"/>
</dbReference>
<dbReference type="SMART" id="SM00671">
    <property type="entry name" value="SEL1"/>
    <property type="match status" value="15"/>
</dbReference>
<dbReference type="Pfam" id="PF07714">
    <property type="entry name" value="PK_Tyr_Ser-Thr"/>
    <property type="match status" value="1"/>
</dbReference>
<dbReference type="SMART" id="SM00219">
    <property type="entry name" value="TyrKc"/>
    <property type="match status" value="1"/>
</dbReference>